<reference evidence="7 8" key="1">
    <citation type="submission" date="2019-03" db="EMBL/GenBank/DDBJ databases">
        <title>Genomic Encyclopedia of Type Strains, Phase IV (KMG-IV): sequencing the most valuable type-strain genomes for metagenomic binning, comparative biology and taxonomic classification.</title>
        <authorList>
            <person name="Goeker M."/>
        </authorList>
    </citation>
    <scope>NUCLEOTIDE SEQUENCE [LARGE SCALE GENOMIC DNA]</scope>
    <source>
        <strain evidence="7 8">DSM 103923</strain>
    </source>
</reference>
<keyword evidence="5" id="KW-0472">Membrane</keyword>
<sequence length="284" mass="31827">MRVLLRLFAWLPLPLTHALGAGLGRLVLLLRPRLGHDMALNLGQAGLNTAGLRGRAAAELGKGVLELLPIWLRPLGRALRLVRECQGWQHVEAAVARGRGVVLLCPHLGSQELAGLYFAPHFPVTALYRRPRQDWFHELMLAGRQRGRLTTVEPGTRGVRAMLKALKRNEFVFILPDQTASKGDGAWLPFFGRPAYMPLLPYRLIEASGATPLLVYAERLSFGRGFRLHIEPLDLPAEPAQAGAEVNRRIEAAVRRHPAQYLWNYRIYRYRADFMPPPPEAEPA</sequence>
<keyword evidence="8" id="KW-1185">Reference proteome</keyword>
<keyword evidence="4 7" id="KW-0808">Transferase</keyword>
<gene>
    <name evidence="7" type="ORF">EDC61_10644</name>
</gene>
<evidence type="ECO:0000256" key="2">
    <source>
        <dbReference type="ARBA" id="ARBA00022475"/>
    </source>
</evidence>
<dbReference type="PANTHER" id="PTHR30606:SF10">
    <property type="entry name" value="PHOSPHATIDYLINOSITOL MANNOSIDE ACYLTRANSFERASE"/>
    <property type="match status" value="1"/>
</dbReference>
<dbReference type="Pfam" id="PF03279">
    <property type="entry name" value="Lip_A_acyltrans"/>
    <property type="match status" value="1"/>
</dbReference>
<dbReference type="GO" id="GO:0016746">
    <property type="term" value="F:acyltransferase activity"/>
    <property type="evidence" value="ECO:0007669"/>
    <property type="project" value="UniProtKB-KW"/>
</dbReference>
<evidence type="ECO:0000313" key="8">
    <source>
        <dbReference type="Proteomes" id="UP000295135"/>
    </source>
</evidence>
<dbReference type="InterPro" id="IPR004960">
    <property type="entry name" value="LipA_acyltrans"/>
</dbReference>
<evidence type="ECO:0000256" key="1">
    <source>
        <dbReference type="ARBA" id="ARBA00004533"/>
    </source>
</evidence>
<accession>A0A4R3JY83</accession>
<dbReference type="GO" id="GO:0005886">
    <property type="term" value="C:plasma membrane"/>
    <property type="evidence" value="ECO:0007669"/>
    <property type="project" value="UniProtKB-SubCell"/>
</dbReference>
<evidence type="ECO:0000256" key="5">
    <source>
        <dbReference type="ARBA" id="ARBA00023136"/>
    </source>
</evidence>
<evidence type="ECO:0000256" key="4">
    <source>
        <dbReference type="ARBA" id="ARBA00022679"/>
    </source>
</evidence>
<name>A0A4R3JY83_9PROT</name>
<dbReference type="PIRSF" id="PIRSF026649">
    <property type="entry name" value="MsbB"/>
    <property type="match status" value="1"/>
</dbReference>
<comment type="caution">
    <text evidence="7">The sequence shown here is derived from an EMBL/GenBank/DDBJ whole genome shotgun (WGS) entry which is preliminary data.</text>
</comment>
<keyword evidence="6" id="KW-0012">Acyltransferase</keyword>
<dbReference type="EMBL" id="SLZY01000006">
    <property type="protein sequence ID" value="TCS72130.1"/>
    <property type="molecule type" value="Genomic_DNA"/>
</dbReference>
<dbReference type="GO" id="GO:0009247">
    <property type="term" value="P:glycolipid biosynthetic process"/>
    <property type="evidence" value="ECO:0007669"/>
    <property type="project" value="UniProtKB-ARBA"/>
</dbReference>
<dbReference type="AlphaFoldDB" id="A0A4R3JY83"/>
<proteinExistence type="predicted"/>
<dbReference type="PANTHER" id="PTHR30606">
    <property type="entry name" value="LIPID A BIOSYNTHESIS LAUROYL ACYLTRANSFERASE"/>
    <property type="match status" value="1"/>
</dbReference>
<dbReference type="CDD" id="cd07984">
    <property type="entry name" value="LPLAT_LABLAT-like"/>
    <property type="match status" value="1"/>
</dbReference>
<dbReference type="Proteomes" id="UP000295135">
    <property type="component" value="Unassembled WGS sequence"/>
</dbReference>
<protein>
    <submittedName>
        <fullName evidence="7">KDO2-lipid IV(A) lauroyltransferase</fullName>
    </submittedName>
</protein>
<evidence type="ECO:0000256" key="3">
    <source>
        <dbReference type="ARBA" id="ARBA00022519"/>
    </source>
</evidence>
<dbReference type="OrthoDB" id="8524027at2"/>
<organism evidence="7 8">
    <name type="scientific">Sulfuritortus calidifontis</name>
    <dbReference type="NCBI Taxonomy" id="1914471"/>
    <lineage>
        <taxon>Bacteria</taxon>
        <taxon>Pseudomonadati</taxon>
        <taxon>Pseudomonadota</taxon>
        <taxon>Betaproteobacteria</taxon>
        <taxon>Nitrosomonadales</taxon>
        <taxon>Thiobacillaceae</taxon>
        <taxon>Sulfuritortus</taxon>
    </lineage>
</organism>
<evidence type="ECO:0000256" key="6">
    <source>
        <dbReference type="ARBA" id="ARBA00023315"/>
    </source>
</evidence>
<keyword evidence="2" id="KW-1003">Cell membrane</keyword>
<keyword evidence="3" id="KW-0997">Cell inner membrane</keyword>
<evidence type="ECO:0000313" key="7">
    <source>
        <dbReference type="EMBL" id="TCS72130.1"/>
    </source>
</evidence>
<comment type="subcellular location">
    <subcellularLocation>
        <location evidence="1">Cell inner membrane</location>
    </subcellularLocation>
</comment>